<keyword evidence="3" id="KW-1185">Reference proteome</keyword>
<accession>A0A7W4W0J7</accession>
<dbReference type="SUPFAM" id="SSF54427">
    <property type="entry name" value="NTF2-like"/>
    <property type="match status" value="1"/>
</dbReference>
<dbReference type="Gene3D" id="3.10.450.50">
    <property type="match status" value="1"/>
</dbReference>
<dbReference type="Pfam" id="PF13577">
    <property type="entry name" value="SnoaL_4"/>
    <property type="match status" value="1"/>
</dbReference>
<gene>
    <name evidence="2" type="ORF">FHU40_005089</name>
</gene>
<reference evidence="2 3" key="1">
    <citation type="submission" date="2020-08" db="EMBL/GenBank/DDBJ databases">
        <title>Sequencing the genomes of 1000 actinobacteria strains.</title>
        <authorList>
            <person name="Klenk H.-P."/>
        </authorList>
    </citation>
    <scope>NUCLEOTIDE SEQUENCE [LARGE SCALE GENOMIC DNA]</scope>
    <source>
        <strain evidence="2 3">DSM 105498</strain>
    </source>
</reference>
<proteinExistence type="predicted"/>
<name>A0A7W4W0J7_9ACTN</name>
<feature type="domain" description="SnoaL-like" evidence="1">
    <location>
        <begin position="4"/>
        <end position="143"/>
    </location>
</feature>
<dbReference type="InterPro" id="IPR032710">
    <property type="entry name" value="NTF2-like_dom_sf"/>
</dbReference>
<dbReference type="EMBL" id="JACHWR010000005">
    <property type="protein sequence ID" value="MBB3045236.1"/>
    <property type="molecule type" value="Genomic_DNA"/>
</dbReference>
<dbReference type="RefSeq" id="WP_183595230.1">
    <property type="nucleotide sequence ID" value="NZ_JACHWR010000005.1"/>
</dbReference>
<evidence type="ECO:0000259" key="1">
    <source>
        <dbReference type="Pfam" id="PF13577"/>
    </source>
</evidence>
<protein>
    <recommendedName>
        <fullName evidence="1">SnoaL-like domain-containing protein</fullName>
    </recommendedName>
</protein>
<evidence type="ECO:0000313" key="3">
    <source>
        <dbReference type="Proteomes" id="UP000589626"/>
    </source>
</evidence>
<comment type="caution">
    <text evidence="2">The sequence shown here is derived from an EMBL/GenBank/DDBJ whole genome shotgun (WGS) entry which is preliminary data.</text>
</comment>
<dbReference type="AlphaFoldDB" id="A0A7W4W0J7"/>
<dbReference type="Proteomes" id="UP000589626">
    <property type="component" value="Unassembled WGS sequence"/>
</dbReference>
<organism evidence="2 3">
    <name type="scientific">Nocardioides soli</name>
    <dbReference type="NCBI Taxonomy" id="1036020"/>
    <lineage>
        <taxon>Bacteria</taxon>
        <taxon>Bacillati</taxon>
        <taxon>Actinomycetota</taxon>
        <taxon>Actinomycetes</taxon>
        <taxon>Propionibacteriales</taxon>
        <taxon>Nocardioidaceae</taxon>
        <taxon>Nocardioides</taxon>
    </lineage>
</organism>
<dbReference type="InterPro" id="IPR037401">
    <property type="entry name" value="SnoaL-like"/>
</dbReference>
<evidence type="ECO:0000313" key="2">
    <source>
        <dbReference type="EMBL" id="MBB3045236.1"/>
    </source>
</evidence>
<sequence>MDLQEISDRLEIEGVLIRYTRAIDAGEWDVLDTVFTSDAEIDYTESGGIADTYPAVKAWLAEVLPAFFPKRMHTLAQVAISFPEQAGEGSPGDQALATAYFHNPMPLPGTGDADGRGEKVAEFGGLYHHTLERTADGWRSRKLHEEIVWKRGI</sequence>